<evidence type="ECO:0000313" key="6">
    <source>
        <dbReference type="EMBL" id="MCX2983165.1"/>
    </source>
</evidence>
<keyword evidence="3 4" id="KW-0472">Membrane</keyword>
<protein>
    <submittedName>
        <fullName evidence="6">MFS transporter</fullName>
    </submittedName>
</protein>
<feature type="domain" description="Major facilitator superfamily (MFS) profile" evidence="5">
    <location>
        <begin position="22"/>
        <end position="427"/>
    </location>
</feature>
<feature type="transmembrane region" description="Helical" evidence="4">
    <location>
        <begin position="314"/>
        <end position="333"/>
    </location>
</feature>
<gene>
    <name evidence="6" type="ORF">EYC98_20075</name>
</gene>
<dbReference type="PANTHER" id="PTHR11360">
    <property type="entry name" value="MONOCARBOXYLATE TRANSPORTER"/>
    <property type="match status" value="1"/>
</dbReference>
<feature type="transmembrane region" description="Helical" evidence="4">
    <location>
        <begin position="90"/>
        <end position="111"/>
    </location>
</feature>
<dbReference type="PANTHER" id="PTHR11360:SF308">
    <property type="entry name" value="BLL3089 PROTEIN"/>
    <property type="match status" value="1"/>
</dbReference>
<name>A0ABT3TN18_9GAMM</name>
<feature type="transmembrane region" description="Helical" evidence="4">
    <location>
        <begin position="339"/>
        <end position="361"/>
    </location>
</feature>
<feature type="transmembrane region" description="Helical" evidence="4">
    <location>
        <begin position="249"/>
        <end position="273"/>
    </location>
</feature>
<feature type="transmembrane region" description="Helical" evidence="4">
    <location>
        <begin position="21"/>
        <end position="40"/>
    </location>
</feature>
<dbReference type="SUPFAM" id="SSF103473">
    <property type="entry name" value="MFS general substrate transporter"/>
    <property type="match status" value="1"/>
</dbReference>
<dbReference type="Pfam" id="PF07690">
    <property type="entry name" value="MFS_1"/>
    <property type="match status" value="1"/>
</dbReference>
<dbReference type="InterPro" id="IPR020846">
    <property type="entry name" value="MFS_dom"/>
</dbReference>
<dbReference type="Gene3D" id="1.20.1250.20">
    <property type="entry name" value="MFS general substrate transporter like domains"/>
    <property type="match status" value="1"/>
</dbReference>
<feature type="transmembrane region" description="Helical" evidence="4">
    <location>
        <begin position="285"/>
        <end position="307"/>
    </location>
</feature>
<dbReference type="InterPro" id="IPR036259">
    <property type="entry name" value="MFS_trans_sf"/>
</dbReference>
<sequence>MPSPAPNWPFDIRRIPFFYGWVIWLVSTLGFLFSIPGQTMGMAVFTDALIDALGLTRTQLSMAYLIGTVGSALLLTRAGRWYDRWGGRTMTTLASLALALMLIYIAATAWLSEALGGSAPVGFILIMIGYFGVRFFGQGVLTSASRNVLLVWFEKRRGLVSSVRGIFVSLGFSLAPLGLAALILTWGWSGALMGLALACAGFAVFSYLLLRDSPASCGVLIDGATADDDTSESQTPPSTTLEDARRSPVFWIFALSLSIHALFGTAVTFHIISIFDGAGRTPEQAFAYFLPVAIAATSVNLLAGWLADSRRLKPFLVIMLGGFIMGAIGLLNLEADWGYWLLVAGFGGSGGLWSVISNLAFIRNFGPLHLGEISGLCTSIMVFASAIGPAMFSLGLDFFGTYAAAEYFCLLVLVLLLLAALVIPHRQEHLPQH</sequence>
<evidence type="ECO:0000256" key="1">
    <source>
        <dbReference type="ARBA" id="ARBA00022692"/>
    </source>
</evidence>
<evidence type="ECO:0000259" key="5">
    <source>
        <dbReference type="PROSITE" id="PS50850"/>
    </source>
</evidence>
<keyword evidence="1 4" id="KW-0812">Transmembrane</keyword>
<feature type="transmembrane region" description="Helical" evidence="4">
    <location>
        <begin position="123"/>
        <end position="144"/>
    </location>
</feature>
<organism evidence="6 7">
    <name type="scientific">Candidatus Litorirhabdus singularis</name>
    <dbReference type="NCBI Taxonomy" id="2518993"/>
    <lineage>
        <taxon>Bacteria</taxon>
        <taxon>Pseudomonadati</taxon>
        <taxon>Pseudomonadota</taxon>
        <taxon>Gammaproteobacteria</taxon>
        <taxon>Cellvibrionales</taxon>
        <taxon>Halieaceae</taxon>
        <taxon>Candidatus Litorirhabdus</taxon>
    </lineage>
</organism>
<accession>A0ABT3TN18</accession>
<reference evidence="6" key="1">
    <citation type="submission" date="2019-02" db="EMBL/GenBank/DDBJ databases">
        <authorList>
            <person name="Li S.-H."/>
        </authorList>
    </citation>
    <scope>NUCLEOTIDE SEQUENCE</scope>
    <source>
        <strain evidence="6">IMCC14734</strain>
    </source>
</reference>
<feature type="transmembrane region" description="Helical" evidence="4">
    <location>
        <begin position="165"/>
        <end position="186"/>
    </location>
</feature>
<feature type="transmembrane region" description="Helical" evidence="4">
    <location>
        <begin position="192"/>
        <end position="210"/>
    </location>
</feature>
<feature type="transmembrane region" description="Helical" evidence="4">
    <location>
        <begin position="373"/>
        <end position="392"/>
    </location>
</feature>
<keyword evidence="7" id="KW-1185">Reference proteome</keyword>
<dbReference type="PROSITE" id="PS50850">
    <property type="entry name" value="MFS"/>
    <property type="match status" value="1"/>
</dbReference>
<dbReference type="Proteomes" id="UP001143362">
    <property type="component" value="Unassembled WGS sequence"/>
</dbReference>
<dbReference type="InterPro" id="IPR050327">
    <property type="entry name" value="Proton-linked_MCT"/>
</dbReference>
<feature type="transmembrane region" description="Helical" evidence="4">
    <location>
        <begin position="60"/>
        <end position="78"/>
    </location>
</feature>
<dbReference type="EMBL" id="SHNN01000005">
    <property type="protein sequence ID" value="MCX2983165.1"/>
    <property type="molecule type" value="Genomic_DNA"/>
</dbReference>
<evidence type="ECO:0000256" key="4">
    <source>
        <dbReference type="SAM" id="Phobius"/>
    </source>
</evidence>
<evidence type="ECO:0000256" key="3">
    <source>
        <dbReference type="ARBA" id="ARBA00023136"/>
    </source>
</evidence>
<evidence type="ECO:0000313" key="7">
    <source>
        <dbReference type="Proteomes" id="UP001143362"/>
    </source>
</evidence>
<feature type="transmembrane region" description="Helical" evidence="4">
    <location>
        <begin position="404"/>
        <end position="423"/>
    </location>
</feature>
<keyword evidence="2 4" id="KW-1133">Transmembrane helix</keyword>
<dbReference type="InterPro" id="IPR011701">
    <property type="entry name" value="MFS"/>
</dbReference>
<evidence type="ECO:0000256" key="2">
    <source>
        <dbReference type="ARBA" id="ARBA00022989"/>
    </source>
</evidence>
<dbReference type="RefSeq" id="WP_279247224.1">
    <property type="nucleotide sequence ID" value="NZ_SHNN01000005.1"/>
</dbReference>
<proteinExistence type="predicted"/>
<comment type="caution">
    <text evidence="6">The sequence shown here is derived from an EMBL/GenBank/DDBJ whole genome shotgun (WGS) entry which is preliminary data.</text>
</comment>